<dbReference type="InterPro" id="IPR007809">
    <property type="entry name" value="FlgN-like"/>
</dbReference>
<evidence type="ECO:0000313" key="5">
    <source>
        <dbReference type="Proteomes" id="UP001061302"/>
    </source>
</evidence>
<dbReference type="RefSeq" id="WP_263126507.1">
    <property type="nucleotide sequence ID" value="NZ_CP106753.1"/>
</dbReference>
<dbReference type="Gene3D" id="1.20.58.300">
    <property type="entry name" value="FlgN-like"/>
    <property type="match status" value="1"/>
</dbReference>
<keyword evidence="4" id="KW-0966">Cell projection</keyword>
<comment type="function">
    <text evidence="1">Required for the efficient initiation of filament assembly.</text>
</comment>
<organism evidence="4 5">
    <name type="scientific">Chitiniphilus purpureus</name>
    <dbReference type="NCBI Taxonomy" id="2981137"/>
    <lineage>
        <taxon>Bacteria</taxon>
        <taxon>Pseudomonadati</taxon>
        <taxon>Pseudomonadota</taxon>
        <taxon>Betaproteobacteria</taxon>
        <taxon>Neisseriales</taxon>
        <taxon>Chitinibacteraceae</taxon>
        <taxon>Chitiniphilus</taxon>
    </lineage>
</organism>
<evidence type="ECO:0000256" key="1">
    <source>
        <dbReference type="ARBA" id="ARBA00002397"/>
    </source>
</evidence>
<dbReference type="EMBL" id="CP106753">
    <property type="protein sequence ID" value="UXY17078.1"/>
    <property type="molecule type" value="Genomic_DNA"/>
</dbReference>
<protein>
    <submittedName>
        <fullName evidence="4">Flagellar protein FlgN</fullName>
    </submittedName>
</protein>
<keyword evidence="4" id="KW-0282">Flagellum</keyword>
<comment type="similarity">
    <text evidence="2">Belongs to the FlgN family.</text>
</comment>
<dbReference type="InterPro" id="IPR036679">
    <property type="entry name" value="FlgN-like_sf"/>
</dbReference>
<keyword evidence="3" id="KW-1005">Bacterial flagellum biogenesis</keyword>
<dbReference type="Pfam" id="PF05130">
    <property type="entry name" value="FlgN"/>
    <property type="match status" value="1"/>
</dbReference>
<name>A0ABY6DTL5_9NEIS</name>
<evidence type="ECO:0000256" key="3">
    <source>
        <dbReference type="ARBA" id="ARBA00022795"/>
    </source>
</evidence>
<keyword evidence="4" id="KW-0969">Cilium</keyword>
<dbReference type="Proteomes" id="UP001061302">
    <property type="component" value="Chromosome"/>
</dbReference>
<evidence type="ECO:0000313" key="4">
    <source>
        <dbReference type="EMBL" id="UXY17078.1"/>
    </source>
</evidence>
<keyword evidence="5" id="KW-1185">Reference proteome</keyword>
<proteinExistence type="inferred from homology"/>
<sequence>MTEAAKAQFIALFSALESTMARFDALLEEEQHVLVHSDIDSLSALTAAKLDISNQLENQFQALRTVAQGSGVPLTPAHLLDETLRALDPQLAEQWQRIRALSQLVKARNASNGQLIETRRHLNDRLFAELSQTQEVPQLYGEDGRVHTRIGGQPFDKA</sequence>
<gene>
    <name evidence="4" type="ORF">N8I74_08735</name>
</gene>
<evidence type="ECO:0000256" key="2">
    <source>
        <dbReference type="ARBA" id="ARBA00007703"/>
    </source>
</evidence>
<reference evidence="4" key="1">
    <citation type="submission" date="2022-10" db="EMBL/GenBank/DDBJ databases">
        <title>Chitiniphilus purpureus sp. nov., a novel chitin-degrading bacterium isolated from crawfish pond sediment.</title>
        <authorList>
            <person name="Li K."/>
        </authorList>
    </citation>
    <scope>NUCLEOTIDE SEQUENCE</scope>
    <source>
        <strain evidence="4">CD1</strain>
    </source>
</reference>
<dbReference type="SUPFAM" id="SSF140566">
    <property type="entry name" value="FlgN-like"/>
    <property type="match status" value="1"/>
</dbReference>
<accession>A0ABY6DTL5</accession>